<gene>
    <name evidence="5" type="primary">Hnrnpul1-001</name>
</gene>
<feature type="compositionally biased region" description="Polar residues" evidence="3">
    <location>
        <begin position="862"/>
        <end position="872"/>
    </location>
</feature>
<dbReference type="CDD" id="cd12884">
    <property type="entry name" value="SPRY_hnRNP"/>
    <property type="match status" value="1"/>
</dbReference>
<feature type="compositionally biased region" description="Polar residues" evidence="3">
    <location>
        <begin position="894"/>
        <end position="912"/>
    </location>
</feature>
<accession>A0A6F9DFA5</accession>
<dbReference type="Pfam" id="PF00622">
    <property type="entry name" value="SPRY"/>
    <property type="match status" value="1"/>
</dbReference>
<dbReference type="SUPFAM" id="SSF49899">
    <property type="entry name" value="Concanavalin A-like lectins/glucanases"/>
    <property type="match status" value="1"/>
</dbReference>
<feature type="compositionally biased region" description="Low complexity" evidence="3">
    <location>
        <begin position="1298"/>
        <end position="1320"/>
    </location>
</feature>
<sequence>MQSYFGAADKHVKLDDYICDLNLDITDGGYACIPQSSDGFSYMWGGVKATHGIRSGKVCYEVKVADYCEATNKDPTDTYVARVGWSTDSATLQLGEDKNSFGFGGTGKKSANRKFLNYGRRYEKGDVVGCYLAMENGWVDISYSVNGRYCGSAFKIRWMTDEALFPHVLTKNCKLETNFGQAPHPYFSLQPGYKLIDHIPVELRIPGVRAPLTQRECEVIMMVGLPGVGKSTWAMNYAKIHPSKKYVVLGTDSIIDKMRVMGLPRKNNFTGRWDVLIKQASECFNMLLKKASNLPRNLILDQTNVYASARRRKVKQYREKGYIVNAMVLVPRDEDMIRRSQQRTVEEGKEVPEAAVLDMKANFSLPDEKEQLFDNITFLELQRPDAQQIVEQYNREAMNRGHHSNQQRGGINQNQAQRNQYDRMSATSLDKSYSTPSPHGPPRTPQSNPRSSMDRSYGERPLGAEDRHSGSQERKSVPQFSRWENEQDTKIGVKRTESPGMEPPEKYRRSAGPPTNTGYAERNPQIQRHEAGMGYQQKQQQQQAFTDKWNEQVSRPNDPNSGHQRQFAGQQSAEIPPQKQTPVRQTRWGPERDTPPNKPVPQHPSNMKTEYDDYGYSQQARQPREQQGHQMGNQESRAGRDGNQQRGYYESPQSVAKTEPRNDDNRFPNRDQRQPYPPQNMSRDSSFNRDRGNVGNDSYNDSWEQDDRPRQPPRPTQNFQQNQGQRLQEPPRQDSYRDNYQQNNQQYPKQEQYDETYEQYDWPQQSNVKQEPNYDQSYEDPQYNEGFGTQQYHGDDYNEWNNSPARNQNVPQRQKFQGVPGHGSQGDYGQQNHGRVDEGDFQQGRAPQGQGRLPAGRPGPQNRPQYDQQFDQPNNRPLNNRPPMRDNRPPLQESPYNASTTQQRDLNPQSFDDQGPPQRRKPLLEAPPDRKPHLNEPNFDRNNGRRAGPNGQGNNFAQNMHNDREPQFSGRERDNQYDNWSEKQGPYSFEQGNAQIDLSADDKKQLQFFEQQQSMLGGNRQTPLNDKHNLKPHDPVEPRQEARRSGRDEIRGERSGRQESERNSRDRSYNRDGDRPRREDRGNRDERRTRDEEGNRSDSRSRDDRGSRDQRRDREDSRSRRVDRNRDEARVKREDRRERSSSASRRSDRRSPERRSPRRSDPGRGGPNRRPINEEQKPPQLPGGGVPQLNFTPKNEPPFASRPGVPKDLRAGDMKPGLHKPGADPATISKLASVDFDKLKASLANIRKSQQPEVESDWIDPNFGSGVQNEGGLEDMDIDEPVRQNRPMPPGGRMPFAPRIRPGGAPRGPLLRTPGPMGRGQPRGLPRPVRPQFRGPPPDMHSNDMGPRKTLLATPGDEPIHDEQSFGDSLGMGDFPPLDHGVPPPRMGHPGRIFRGPGGPRPRMRGFPGGMRFRGPIPQNGPPGMRMRGRGMRPPRPRFGPV</sequence>
<keyword evidence="2" id="KW-0539">Nucleus</keyword>
<dbReference type="Pfam" id="PF13671">
    <property type="entry name" value="AAA_33"/>
    <property type="match status" value="1"/>
</dbReference>
<feature type="compositionally biased region" description="Polar residues" evidence="3">
    <location>
        <begin position="551"/>
        <end position="584"/>
    </location>
</feature>
<dbReference type="SUPFAM" id="SSF52540">
    <property type="entry name" value="P-loop containing nucleoside triphosphate hydrolases"/>
    <property type="match status" value="1"/>
</dbReference>
<feature type="compositionally biased region" description="Polar residues" evidence="3">
    <location>
        <begin position="406"/>
        <end position="419"/>
    </location>
</feature>
<evidence type="ECO:0000256" key="3">
    <source>
        <dbReference type="SAM" id="MobiDB-lite"/>
    </source>
</evidence>
<dbReference type="InterPro" id="IPR027417">
    <property type="entry name" value="P-loop_NTPase"/>
</dbReference>
<dbReference type="InterPro" id="IPR003877">
    <property type="entry name" value="SPRY_dom"/>
</dbReference>
<dbReference type="PROSITE" id="PS50188">
    <property type="entry name" value="B302_SPRY"/>
    <property type="match status" value="1"/>
</dbReference>
<organism evidence="5">
    <name type="scientific">Phallusia mammillata</name>
    <dbReference type="NCBI Taxonomy" id="59560"/>
    <lineage>
        <taxon>Eukaryota</taxon>
        <taxon>Metazoa</taxon>
        <taxon>Chordata</taxon>
        <taxon>Tunicata</taxon>
        <taxon>Ascidiacea</taxon>
        <taxon>Phlebobranchia</taxon>
        <taxon>Ascidiidae</taxon>
        <taxon>Phallusia</taxon>
    </lineage>
</organism>
<feature type="compositionally biased region" description="Polar residues" evidence="3">
    <location>
        <begin position="425"/>
        <end position="437"/>
    </location>
</feature>
<feature type="compositionally biased region" description="Low complexity" evidence="3">
    <location>
        <begin position="873"/>
        <end position="882"/>
    </location>
</feature>
<feature type="compositionally biased region" description="Basic and acidic residues" evidence="3">
    <location>
        <begin position="961"/>
        <end position="976"/>
    </location>
</feature>
<feature type="compositionally biased region" description="Low complexity" evidence="3">
    <location>
        <begin position="716"/>
        <end position="728"/>
    </location>
</feature>
<dbReference type="InterPro" id="IPR013320">
    <property type="entry name" value="ConA-like_dom_sf"/>
</dbReference>
<dbReference type="Gene3D" id="3.40.50.300">
    <property type="entry name" value="P-loop containing nucleotide triphosphate hydrolases"/>
    <property type="match status" value="1"/>
</dbReference>
<feature type="compositionally biased region" description="Low complexity" evidence="3">
    <location>
        <begin position="739"/>
        <end position="750"/>
    </location>
</feature>
<feature type="compositionally biased region" description="Basic and acidic residues" evidence="3">
    <location>
        <begin position="927"/>
        <end position="943"/>
    </location>
</feature>
<feature type="compositionally biased region" description="Polar residues" evidence="3">
    <location>
        <begin position="799"/>
        <end position="815"/>
    </location>
</feature>
<dbReference type="InterPro" id="IPR001870">
    <property type="entry name" value="B30.2/SPRY"/>
</dbReference>
<name>A0A6F9DFA5_9ASCI</name>
<feature type="region of interest" description="Disordered" evidence="3">
    <location>
        <begin position="1247"/>
        <end position="1442"/>
    </location>
</feature>
<keyword evidence="5" id="KW-0687">Ribonucleoprotein</keyword>
<dbReference type="GO" id="GO:0005634">
    <property type="term" value="C:nucleus"/>
    <property type="evidence" value="ECO:0007669"/>
    <property type="project" value="UniProtKB-SubCell"/>
</dbReference>
<dbReference type="EMBL" id="LR785806">
    <property type="protein sequence ID" value="CAB3253876.1"/>
    <property type="molecule type" value="mRNA"/>
</dbReference>
<feature type="compositionally biased region" description="Basic residues" evidence="3">
    <location>
        <begin position="1427"/>
        <end position="1436"/>
    </location>
</feature>
<reference evidence="5" key="1">
    <citation type="submission" date="2020-04" db="EMBL/GenBank/DDBJ databases">
        <authorList>
            <person name="Neveu A P."/>
        </authorList>
    </citation>
    <scope>NUCLEOTIDE SEQUENCE</scope>
    <source>
        <tissue evidence="5">Whole embryo</tissue>
    </source>
</reference>
<dbReference type="PANTHER" id="PTHR12381:SF56">
    <property type="entry name" value="B30.2_SPRY DOMAIN-CONTAINING PROTEIN-RELATED"/>
    <property type="match status" value="1"/>
</dbReference>
<feature type="compositionally biased region" description="Low complexity" evidence="3">
    <location>
        <begin position="1410"/>
        <end position="1426"/>
    </location>
</feature>
<evidence type="ECO:0000313" key="5">
    <source>
        <dbReference type="EMBL" id="CAB3253876.1"/>
    </source>
</evidence>
<feature type="compositionally biased region" description="Basic and acidic residues" evidence="3">
    <location>
        <begin position="483"/>
        <end position="508"/>
    </location>
</feature>
<feature type="compositionally biased region" description="Basic and acidic residues" evidence="3">
    <location>
        <begin position="1025"/>
        <end position="1162"/>
    </location>
</feature>
<feature type="domain" description="B30.2/SPRY" evidence="4">
    <location>
        <begin position="1"/>
        <end position="184"/>
    </location>
</feature>
<proteinExistence type="evidence at transcript level"/>
<dbReference type="GO" id="GO:1990904">
    <property type="term" value="C:ribonucleoprotein complex"/>
    <property type="evidence" value="ECO:0007669"/>
    <property type="project" value="UniProtKB-KW"/>
</dbReference>
<evidence type="ECO:0000256" key="2">
    <source>
        <dbReference type="ARBA" id="ARBA00023242"/>
    </source>
</evidence>
<feature type="compositionally biased region" description="Basic and acidic residues" evidence="3">
    <location>
        <begin position="658"/>
        <end position="673"/>
    </location>
</feature>
<feature type="compositionally biased region" description="Polar residues" evidence="3">
    <location>
        <begin position="762"/>
        <end position="776"/>
    </location>
</feature>
<evidence type="ECO:0000256" key="1">
    <source>
        <dbReference type="ARBA" id="ARBA00004123"/>
    </source>
</evidence>
<protein>
    <submittedName>
        <fullName evidence="5">Heterogeneous nuclear ribonucleoprotein U-like protein 1</fullName>
    </submittedName>
</protein>
<feature type="compositionally biased region" description="Polar residues" evidence="3">
    <location>
        <begin position="628"/>
        <end position="656"/>
    </location>
</feature>
<feature type="compositionally biased region" description="Basic and acidic residues" evidence="3">
    <location>
        <begin position="452"/>
        <end position="476"/>
    </location>
</feature>
<evidence type="ECO:0000259" key="4">
    <source>
        <dbReference type="PROSITE" id="PS50188"/>
    </source>
</evidence>
<dbReference type="InterPro" id="IPR043136">
    <property type="entry name" value="B30.2/SPRY_sf"/>
</dbReference>
<dbReference type="GO" id="GO:0003723">
    <property type="term" value="F:RNA binding"/>
    <property type="evidence" value="ECO:0007669"/>
    <property type="project" value="TreeGrafter"/>
</dbReference>
<dbReference type="SMART" id="SM00449">
    <property type="entry name" value="SPRY"/>
    <property type="match status" value="1"/>
</dbReference>
<comment type="subcellular location">
    <subcellularLocation>
        <location evidence="1">Nucleus</location>
    </subcellularLocation>
</comment>
<dbReference type="GO" id="GO:0000380">
    <property type="term" value="P:alternative mRNA splicing, via spliceosome"/>
    <property type="evidence" value="ECO:0007669"/>
    <property type="project" value="TreeGrafter"/>
</dbReference>
<feature type="region of interest" description="Disordered" evidence="3">
    <location>
        <begin position="400"/>
        <end position="1226"/>
    </location>
</feature>
<dbReference type="InterPro" id="IPR035778">
    <property type="entry name" value="SPRY_hnRNP_U"/>
</dbReference>
<dbReference type="PANTHER" id="PTHR12381">
    <property type="entry name" value="HETEROGENEOUS NUCLEAR RIBONUCLEOPROTEIN U FAMILY MEMBER"/>
    <property type="match status" value="1"/>
</dbReference>
<dbReference type="Gene3D" id="2.60.120.920">
    <property type="match status" value="1"/>
</dbReference>
<feature type="compositionally biased region" description="Polar residues" evidence="3">
    <location>
        <begin position="1008"/>
        <end position="1024"/>
    </location>
</feature>